<evidence type="ECO:0000256" key="1">
    <source>
        <dbReference type="SAM" id="MobiDB-lite"/>
    </source>
</evidence>
<dbReference type="Gene3D" id="3.40.50.150">
    <property type="entry name" value="Vaccinia Virus protein VP39"/>
    <property type="match status" value="1"/>
</dbReference>
<dbReference type="GO" id="GO:0034657">
    <property type="term" value="C:GID complex"/>
    <property type="evidence" value="ECO:0007669"/>
    <property type="project" value="TreeGrafter"/>
</dbReference>
<dbReference type="AlphaFoldDB" id="A0AA41ND22"/>
<dbReference type="SMART" id="SM00667">
    <property type="entry name" value="LisH"/>
    <property type="match status" value="1"/>
</dbReference>
<dbReference type="Proteomes" id="UP001166674">
    <property type="component" value="Unassembled WGS sequence"/>
</dbReference>
<organism evidence="3 4">
    <name type="scientific">Sciurus carolinensis</name>
    <name type="common">Eastern gray squirrel</name>
    <dbReference type="NCBI Taxonomy" id="30640"/>
    <lineage>
        <taxon>Eukaryota</taxon>
        <taxon>Metazoa</taxon>
        <taxon>Chordata</taxon>
        <taxon>Craniata</taxon>
        <taxon>Vertebrata</taxon>
        <taxon>Euteleostomi</taxon>
        <taxon>Mammalia</taxon>
        <taxon>Eutheria</taxon>
        <taxon>Euarchontoglires</taxon>
        <taxon>Glires</taxon>
        <taxon>Rodentia</taxon>
        <taxon>Sciuromorpha</taxon>
        <taxon>Sciuridae</taxon>
        <taxon>Sciurinae</taxon>
        <taxon>Sciurini</taxon>
        <taxon>Sciurus</taxon>
    </lineage>
</organism>
<evidence type="ECO:0000313" key="4">
    <source>
        <dbReference type="Proteomes" id="UP001166674"/>
    </source>
</evidence>
<dbReference type="EMBL" id="JAATJV010417461">
    <property type="protein sequence ID" value="MBZ3887634.1"/>
    <property type="molecule type" value="Genomic_DNA"/>
</dbReference>
<accession>A0AA41ND22</accession>
<protein>
    <submittedName>
        <fullName evidence="3">Protein RMD5-like protein A</fullName>
    </submittedName>
</protein>
<dbReference type="InterPro" id="IPR006595">
    <property type="entry name" value="CTLH_C"/>
</dbReference>
<dbReference type="PANTHER" id="PTHR12170">
    <property type="entry name" value="MACROPHAGE ERYTHROBLAST ATTACHER-RELATED"/>
    <property type="match status" value="1"/>
</dbReference>
<feature type="region of interest" description="Disordered" evidence="1">
    <location>
        <begin position="340"/>
        <end position="359"/>
    </location>
</feature>
<dbReference type="InterPro" id="IPR029063">
    <property type="entry name" value="SAM-dependent_MTases_sf"/>
</dbReference>
<reference evidence="3" key="1">
    <citation type="submission" date="2020-03" db="EMBL/GenBank/DDBJ databases">
        <title>Studies in the Genomics of Life Span.</title>
        <authorList>
            <person name="Glass D."/>
        </authorList>
    </citation>
    <scope>NUCLEOTIDE SEQUENCE</scope>
    <source>
        <strain evidence="3">SUZIE</strain>
        <tissue evidence="3">Muscle</tissue>
    </source>
</reference>
<dbReference type="InterPro" id="IPR024964">
    <property type="entry name" value="CTLH/CRA"/>
</dbReference>
<feature type="region of interest" description="Disordered" evidence="1">
    <location>
        <begin position="647"/>
        <end position="783"/>
    </location>
</feature>
<feature type="domain" description="CTLH" evidence="2">
    <location>
        <begin position="424"/>
        <end position="459"/>
    </location>
</feature>
<feature type="region of interest" description="Disordered" evidence="1">
    <location>
        <begin position="144"/>
        <end position="173"/>
    </location>
</feature>
<comment type="caution">
    <text evidence="3">The sequence shown here is derived from an EMBL/GenBank/DDBJ whole genome shotgun (WGS) entry which is preliminary data.</text>
</comment>
<gene>
    <name evidence="3" type="ORF">SUZIE_193935</name>
</gene>
<dbReference type="PANTHER" id="PTHR12170:SF5">
    <property type="entry name" value="E3 UBIQUITIN-PROTEIN TRANSFERASE RMND5A"/>
    <property type="match status" value="1"/>
</dbReference>
<dbReference type="SMART" id="SM00757">
    <property type="entry name" value="CRA"/>
    <property type="match status" value="1"/>
</dbReference>
<dbReference type="GO" id="GO:0004842">
    <property type="term" value="F:ubiquitin-protein transferase activity"/>
    <property type="evidence" value="ECO:0007669"/>
    <property type="project" value="InterPro"/>
</dbReference>
<dbReference type="GO" id="GO:0005634">
    <property type="term" value="C:nucleus"/>
    <property type="evidence" value="ECO:0007669"/>
    <property type="project" value="TreeGrafter"/>
</dbReference>
<keyword evidence="4" id="KW-1185">Reference proteome</keyword>
<name>A0AA41ND22_SCICA</name>
<feature type="compositionally biased region" description="Basic and acidic residues" evidence="1">
    <location>
        <begin position="350"/>
        <end position="359"/>
    </location>
</feature>
<dbReference type="GO" id="GO:0005737">
    <property type="term" value="C:cytoplasm"/>
    <property type="evidence" value="ECO:0007669"/>
    <property type="project" value="TreeGrafter"/>
</dbReference>
<evidence type="ECO:0000259" key="2">
    <source>
        <dbReference type="PROSITE" id="PS50897"/>
    </source>
</evidence>
<sequence>MKQTVAGWRAELAPAPGPAWSPPPLRDFRDTSRSLFFDHCSQLASHAAGFEKQQCKFQYGNYPKYCGYRDPSCEDGRLWGLKPEWFRGRDILDLGCSVGHLTLSIACVGPIPVVGLHWCSAHPLSPRDIRRCLSEELRSSPRLLGDPGGLYGEAGVAEGEGGAGQQPASGRDTSSKLFQAHRDRESTCYGVQLQSKRGMTPSGSSREQPWPRRTAHFLFLPEGVFTRARSWESCSALLELEKRRSPFWTQESGSLDNFDSDISSVGIDGCWQADSQRLLNEVMVEHFFRQGMLDVAEELCQESGLSVDPSQKEPFVELNRILEALKVRVLRPALEWRKGPSTQEALDGGKVQREGVKPEQVEAEGERQRVCVVFLAQEGGTVDLCGLTVSRSVSQLVKGRSGWFPWAVSRPSSRERGIREPGRWAVSNREMLIAQNSSLEFKLHRLYFISLLMGGTTNQREALQYAKNFQPFALNHQKDIQVLMGSLVYLRQGIENSPYVHLLDANQWADICDIFTRDACALLGLSVESPLSVSFSAGCVALPALINIKAVIEQRQCTGVWNQKDELPIEVDLGKKCWYHSIFACPILRQQTTDSNPPMKLVCGHIISRDALNKMFNGSNPVLEAAFGTGCLPHLCSTAVWRPPVHSAATAPEGRSGSGPAAAATDPPGPETQLLPVEPGVRGLSGLVRETVGASGRRLRPAQAEASSPKARSRKGRPEGLLGARSRGEDDATPTSTHVPLLGGRPVEITRSGSVFRLTRSSTPTQERSHGSSERRAESDAALPAAAASGLGLGGDDRFGLAALSGDASGGLGPEMSPGALGPVRGGGGCCRRAGSAAGLFRCIERVSEWLLTLPEEPLPFASCEQSPRDSAGLARPCSLAAGPAPSAPGSAVPTLSSGSGIAEALLFCGRS</sequence>
<feature type="compositionally biased region" description="Basic and acidic residues" evidence="1">
    <location>
        <begin position="767"/>
        <end position="779"/>
    </location>
</feature>
<dbReference type="GO" id="GO:0043161">
    <property type="term" value="P:proteasome-mediated ubiquitin-dependent protein catabolic process"/>
    <property type="evidence" value="ECO:0007669"/>
    <property type="project" value="InterPro"/>
</dbReference>
<dbReference type="Pfam" id="PF10607">
    <property type="entry name" value="CTLH"/>
    <property type="match status" value="1"/>
</dbReference>
<proteinExistence type="predicted"/>
<feature type="compositionally biased region" description="Gly residues" evidence="1">
    <location>
        <begin position="146"/>
        <end position="164"/>
    </location>
</feature>
<dbReference type="InterPro" id="IPR006594">
    <property type="entry name" value="LisH"/>
</dbReference>
<dbReference type="InterPro" id="IPR045098">
    <property type="entry name" value="Fyv10_fam"/>
</dbReference>
<evidence type="ECO:0000313" key="3">
    <source>
        <dbReference type="EMBL" id="MBZ3887634.1"/>
    </source>
</evidence>
<dbReference type="PROSITE" id="PS50896">
    <property type="entry name" value="LISH"/>
    <property type="match status" value="1"/>
</dbReference>
<dbReference type="PROSITE" id="PS50897">
    <property type="entry name" value="CTLH"/>
    <property type="match status" value="1"/>
</dbReference>
<dbReference type="InterPro" id="IPR013144">
    <property type="entry name" value="CRA_dom"/>
</dbReference>